<evidence type="ECO:0000313" key="7">
    <source>
        <dbReference type="Proteomes" id="UP000002489"/>
    </source>
</evidence>
<dbReference type="Gene3D" id="1.20.1250.20">
    <property type="entry name" value="MFS general substrate transporter like domains"/>
    <property type="match status" value="1"/>
</dbReference>
<dbReference type="PANTHER" id="PTHR48022:SF72">
    <property type="entry name" value="MAJOR FACILITATOR SUPERFAMILY (MFS) PROFILE DOMAIN-CONTAINING PROTEIN-RELATED"/>
    <property type="match status" value="1"/>
</dbReference>
<dbReference type="GO" id="GO:0016020">
    <property type="term" value="C:membrane"/>
    <property type="evidence" value="ECO:0007669"/>
    <property type="project" value="UniProtKB-SubCell"/>
</dbReference>
<name>A0A0D2XP67_FUSOF</name>
<evidence type="ECO:0000256" key="5">
    <source>
        <dbReference type="ARBA" id="ARBA00023136"/>
    </source>
</evidence>
<dbReference type="PROSITE" id="PS50850">
    <property type="entry name" value="MFS"/>
    <property type="match status" value="1"/>
</dbReference>
<dbReference type="VEuPathDB" id="FungiDB:FOXG_05754"/>
<gene>
    <name evidence="6" type="primary">28947705</name>
</gene>
<comment type="subcellular location">
    <subcellularLocation>
        <location evidence="1">Membrane</location>
        <topology evidence="1">Multi-pass membrane protein</topology>
    </subcellularLocation>
</comment>
<keyword evidence="3" id="KW-0812">Transmembrane</keyword>
<sequence>MLVFGASMNCVPWVYVPEILPLHARTKGTAIGVSSNWLWNFTVVMITPILINRLQWKAYLIFMATNLIFVPIIFLLYPETSNLALEEVDYIFARGENTVQVARDMQKELALHGRLADDRYPEKATKMESNSQERGDEFVEHAHA</sequence>
<accession>A0A0D2XP67</accession>
<dbReference type="Proteomes" id="UP000002489">
    <property type="component" value="Unassembled WGS sequence"/>
</dbReference>
<dbReference type="EnsemblFungi" id="FOXG_05754T0">
    <property type="protein sequence ID" value="FOXG_05754P0"/>
    <property type="gene ID" value="FOXG_05754"/>
</dbReference>
<comment type="similarity">
    <text evidence="2">Belongs to the major facilitator superfamily. Sugar transporter (TC 2.A.1.1) family.</text>
</comment>
<evidence type="ECO:0000313" key="6">
    <source>
        <dbReference type="EnsemblFungi" id="FOXG_05754P0"/>
    </source>
</evidence>
<dbReference type="SUPFAM" id="SSF103473">
    <property type="entry name" value="MFS general substrate transporter"/>
    <property type="match status" value="1"/>
</dbReference>
<organism evidence="6 7">
    <name type="scientific">Fusarium oxysporum (strain Fo5176)</name>
    <name type="common">Fusarium vascular wilt</name>
    <dbReference type="NCBI Taxonomy" id="660025"/>
    <lineage>
        <taxon>Eukaryota</taxon>
        <taxon>Fungi</taxon>
        <taxon>Dikarya</taxon>
        <taxon>Ascomycota</taxon>
        <taxon>Pezizomycotina</taxon>
        <taxon>Sordariomycetes</taxon>
        <taxon>Hypocreomycetidae</taxon>
        <taxon>Hypocreales</taxon>
        <taxon>Nectriaceae</taxon>
        <taxon>Fusarium</taxon>
        <taxon>Fusarium oxysporum species complex</taxon>
    </lineage>
</organism>
<dbReference type="InterPro" id="IPR005828">
    <property type="entry name" value="MFS_sugar_transport-like"/>
</dbReference>
<dbReference type="GO" id="GO:0005351">
    <property type="term" value="F:carbohydrate:proton symporter activity"/>
    <property type="evidence" value="ECO:0007669"/>
    <property type="project" value="TreeGrafter"/>
</dbReference>
<keyword evidence="4" id="KW-1133">Transmembrane helix</keyword>
<reference evidence="7" key="1">
    <citation type="journal article" date="2012" name="Mol. Plant Microbe Interact.">
        <title>A highly conserved effector in Fusarium oxysporum is required for full virulence on Arabidopsis.</title>
        <authorList>
            <person name="Thatcher L.F."/>
            <person name="Gardiner D.M."/>
            <person name="Kazan K."/>
            <person name="Manners J."/>
        </authorList>
    </citation>
    <scope>NUCLEOTIDE SEQUENCE [LARGE SCALE GENOMIC DNA]</scope>
    <source>
        <strain evidence="7">Fo5176</strain>
    </source>
</reference>
<dbReference type="InterPro" id="IPR036259">
    <property type="entry name" value="MFS_trans_sf"/>
</dbReference>
<reference evidence="6" key="2">
    <citation type="submission" date="2025-08" db="UniProtKB">
        <authorList>
            <consortium name="EnsemblFungi"/>
        </authorList>
    </citation>
    <scope>IDENTIFICATION</scope>
    <source>
        <strain evidence="6">4287 / CBS 123668 / FGSC 9935 / NRRL 34936</strain>
    </source>
</reference>
<evidence type="ECO:0000256" key="2">
    <source>
        <dbReference type="ARBA" id="ARBA00010992"/>
    </source>
</evidence>
<evidence type="ECO:0000256" key="3">
    <source>
        <dbReference type="ARBA" id="ARBA00022692"/>
    </source>
</evidence>
<protein>
    <submittedName>
        <fullName evidence="6">Uncharacterized protein</fullName>
    </submittedName>
</protein>
<dbReference type="PANTHER" id="PTHR48022">
    <property type="entry name" value="PLASTIDIC GLUCOSE TRANSPORTER 4"/>
    <property type="match status" value="1"/>
</dbReference>
<dbReference type="InterPro" id="IPR020846">
    <property type="entry name" value="MFS_dom"/>
</dbReference>
<dbReference type="Pfam" id="PF00083">
    <property type="entry name" value="Sugar_tr"/>
    <property type="match status" value="1"/>
</dbReference>
<dbReference type="AlphaFoldDB" id="A0A0D2XP67"/>
<keyword evidence="5" id="KW-0472">Membrane</keyword>
<evidence type="ECO:0000256" key="1">
    <source>
        <dbReference type="ARBA" id="ARBA00004141"/>
    </source>
</evidence>
<evidence type="ECO:0000256" key="4">
    <source>
        <dbReference type="ARBA" id="ARBA00022989"/>
    </source>
</evidence>
<dbReference type="InterPro" id="IPR050360">
    <property type="entry name" value="MFS_Sugar_Transporters"/>
</dbReference>
<proteinExistence type="inferred from homology"/>